<proteinExistence type="predicted"/>
<dbReference type="EMBL" id="CAHP01000014">
    <property type="protein sequence ID" value="CCG40688.1"/>
    <property type="molecule type" value="Genomic_DNA"/>
</dbReference>
<dbReference type="STRING" id="1150626.PHAMO_210199"/>
<gene>
    <name evidence="2" type="ORF">PHAMO_210199</name>
</gene>
<sequence length="78" mass="8385">MFEDIQSFFTTRPKRPASSLGAGASAEDDPAMPAFRKAWKDGALVEDLFGPSPFPCMARWGAAAPTISAPTSPRWKPS</sequence>
<name>H8FQQ0_MAGML</name>
<accession>H8FQQ0</accession>
<evidence type="ECO:0000313" key="2">
    <source>
        <dbReference type="EMBL" id="CCG40688.1"/>
    </source>
</evidence>
<feature type="region of interest" description="Disordered" evidence="1">
    <location>
        <begin position="1"/>
        <end position="30"/>
    </location>
</feature>
<keyword evidence="3" id="KW-1185">Reference proteome</keyword>
<organism evidence="2 3">
    <name type="scientific">Magnetospirillum molischianum DSM 120</name>
    <dbReference type="NCBI Taxonomy" id="1150626"/>
    <lineage>
        <taxon>Bacteria</taxon>
        <taxon>Pseudomonadati</taxon>
        <taxon>Pseudomonadota</taxon>
        <taxon>Alphaproteobacteria</taxon>
        <taxon>Rhodospirillales</taxon>
        <taxon>Rhodospirillaceae</taxon>
        <taxon>Magnetospirillum</taxon>
    </lineage>
</organism>
<dbReference type="Proteomes" id="UP000004169">
    <property type="component" value="Unassembled WGS sequence"/>
</dbReference>
<comment type="caution">
    <text evidence="2">The sequence shown here is derived from an EMBL/GenBank/DDBJ whole genome shotgun (WGS) entry which is preliminary data.</text>
</comment>
<protein>
    <submittedName>
        <fullName evidence="2">Uncharacterized protein</fullName>
    </submittedName>
</protein>
<evidence type="ECO:0000256" key="1">
    <source>
        <dbReference type="SAM" id="MobiDB-lite"/>
    </source>
</evidence>
<reference evidence="2 3" key="1">
    <citation type="journal article" date="2012" name="J. Bacteriol.">
        <title>Draft Genome Sequence of the Purple Photosynthetic Bacterium Phaeospirillum molischianum DSM120, a Particularly Versatile Bacterium.</title>
        <authorList>
            <person name="Duquesne K."/>
            <person name="Prima V."/>
            <person name="Ji B."/>
            <person name="Rouy Z."/>
            <person name="Medigue C."/>
            <person name="Talla E."/>
            <person name="Sturgis J.N."/>
        </authorList>
    </citation>
    <scope>NUCLEOTIDE SEQUENCE [LARGE SCALE GENOMIC DNA]</scope>
    <source>
        <strain evidence="3">DSM120</strain>
    </source>
</reference>
<evidence type="ECO:0000313" key="3">
    <source>
        <dbReference type="Proteomes" id="UP000004169"/>
    </source>
</evidence>
<dbReference type="AlphaFoldDB" id="H8FQQ0"/>
<dbReference type="RefSeq" id="WP_002727169.1">
    <property type="nucleotide sequence ID" value="NZ_CAHP01000014.1"/>
</dbReference>